<evidence type="ECO:0000256" key="3">
    <source>
        <dbReference type="ARBA" id="ARBA00023163"/>
    </source>
</evidence>
<gene>
    <name evidence="5" type="ORF">GCM10009737_06000</name>
</gene>
<dbReference type="Pfam" id="PF00392">
    <property type="entry name" value="GntR"/>
    <property type="match status" value="1"/>
</dbReference>
<dbReference type="Proteomes" id="UP001501612">
    <property type="component" value="Unassembled WGS sequence"/>
</dbReference>
<evidence type="ECO:0000313" key="6">
    <source>
        <dbReference type="Proteomes" id="UP001501612"/>
    </source>
</evidence>
<protein>
    <submittedName>
        <fullName evidence="5">GntR family transcriptional regulator</fullName>
    </submittedName>
</protein>
<dbReference type="SMART" id="SM00345">
    <property type="entry name" value="HTH_GNTR"/>
    <property type="match status" value="1"/>
</dbReference>
<comment type="caution">
    <text evidence="5">The sequence shown here is derived from an EMBL/GenBank/DDBJ whole genome shotgun (WGS) entry which is preliminary data.</text>
</comment>
<dbReference type="Gene3D" id="1.20.120.530">
    <property type="entry name" value="GntR ligand-binding domain-like"/>
    <property type="match status" value="1"/>
</dbReference>
<keyword evidence="6" id="KW-1185">Reference proteome</keyword>
<keyword evidence="1" id="KW-0805">Transcription regulation</keyword>
<dbReference type="EMBL" id="BAAAMY010000001">
    <property type="protein sequence ID" value="GAA1907928.1"/>
    <property type="molecule type" value="Genomic_DNA"/>
</dbReference>
<dbReference type="InterPro" id="IPR000524">
    <property type="entry name" value="Tscrpt_reg_HTH_GntR"/>
</dbReference>
<sequence length="226" mass="24388">MSLPATTGATTKRDLIVDELRRLILSGELARDARLPQDELAARFSSSITPVREALRALEAEGLVVSAPHRGTRVAGIDVDRVTATYVVRRLVEGHAVARAASRLTRRDLARAEELVAAVEAATEPVDVRAANRDLHFFLYERCGLPGLVEQITGLWASFPWDLALGSPERGAAAHAEHRAILAALREGDAEAARRACEDHIASGFAGILERLTGRSGPDPFDLDSD</sequence>
<dbReference type="Gene3D" id="1.10.10.10">
    <property type="entry name" value="Winged helix-like DNA-binding domain superfamily/Winged helix DNA-binding domain"/>
    <property type="match status" value="1"/>
</dbReference>
<dbReference type="PANTHER" id="PTHR43537:SF24">
    <property type="entry name" value="GLUCONATE OPERON TRANSCRIPTIONAL REPRESSOR"/>
    <property type="match status" value="1"/>
</dbReference>
<dbReference type="RefSeq" id="WP_344003495.1">
    <property type="nucleotide sequence ID" value="NZ_BAAAMY010000001.1"/>
</dbReference>
<reference evidence="5 6" key="1">
    <citation type="journal article" date="2019" name="Int. J. Syst. Evol. Microbiol.">
        <title>The Global Catalogue of Microorganisms (GCM) 10K type strain sequencing project: providing services to taxonomists for standard genome sequencing and annotation.</title>
        <authorList>
            <consortium name="The Broad Institute Genomics Platform"/>
            <consortium name="The Broad Institute Genome Sequencing Center for Infectious Disease"/>
            <person name="Wu L."/>
            <person name="Ma J."/>
        </authorList>
    </citation>
    <scope>NUCLEOTIDE SEQUENCE [LARGE SCALE GENOMIC DNA]</scope>
    <source>
        <strain evidence="5 6">JCM 14046</strain>
    </source>
</reference>
<evidence type="ECO:0000259" key="4">
    <source>
        <dbReference type="PROSITE" id="PS50949"/>
    </source>
</evidence>
<evidence type="ECO:0000256" key="1">
    <source>
        <dbReference type="ARBA" id="ARBA00023015"/>
    </source>
</evidence>
<dbReference type="SMART" id="SM00895">
    <property type="entry name" value="FCD"/>
    <property type="match status" value="1"/>
</dbReference>
<organism evidence="5 6">
    <name type="scientific">Nocardioides lentus</name>
    <dbReference type="NCBI Taxonomy" id="338077"/>
    <lineage>
        <taxon>Bacteria</taxon>
        <taxon>Bacillati</taxon>
        <taxon>Actinomycetota</taxon>
        <taxon>Actinomycetes</taxon>
        <taxon>Propionibacteriales</taxon>
        <taxon>Nocardioidaceae</taxon>
        <taxon>Nocardioides</taxon>
    </lineage>
</organism>
<dbReference type="SUPFAM" id="SSF48008">
    <property type="entry name" value="GntR ligand-binding domain-like"/>
    <property type="match status" value="1"/>
</dbReference>
<dbReference type="InterPro" id="IPR036390">
    <property type="entry name" value="WH_DNA-bd_sf"/>
</dbReference>
<dbReference type="Pfam" id="PF07729">
    <property type="entry name" value="FCD"/>
    <property type="match status" value="1"/>
</dbReference>
<dbReference type="InterPro" id="IPR011711">
    <property type="entry name" value="GntR_C"/>
</dbReference>
<proteinExistence type="predicted"/>
<dbReference type="InterPro" id="IPR008920">
    <property type="entry name" value="TF_FadR/GntR_C"/>
</dbReference>
<evidence type="ECO:0000313" key="5">
    <source>
        <dbReference type="EMBL" id="GAA1907928.1"/>
    </source>
</evidence>
<keyword evidence="3" id="KW-0804">Transcription</keyword>
<dbReference type="SUPFAM" id="SSF46785">
    <property type="entry name" value="Winged helix' DNA-binding domain"/>
    <property type="match status" value="1"/>
</dbReference>
<feature type="domain" description="HTH gntR-type" evidence="4">
    <location>
        <begin position="10"/>
        <end position="77"/>
    </location>
</feature>
<keyword evidence="2" id="KW-0238">DNA-binding</keyword>
<accession>A0ABN2P1V0</accession>
<dbReference type="CDD" id="cd07377">
    <property type="entry name" value="WHTH_GntR"/>
    <property type="match status" value="1"/>
</dbReference>
<dbReference type="PANTHER" id="PTHR43537">
    <property type="entry name" value="TRANSCRIPTIONAL REGULATOR, GNTR FAMILY"/>
    <property type="match status" value="1"/>
</dbReference>
<dbReference type="PROSITE" id="PS50949">
    <property type="entry name" value="HTH_GNTR"/>
    <property type="match status" value="1"/>
</dbReference>
<dbReference type="InterPro" id="IPR036388">
    <property type="entry name" value="WH-like_DNA-bd_sf"/>
</dbReference>
<evidence type="ECO:0000256" key="2">
    <source>
        <dbReference type="ARBA" id="ARBA00023125"/>
    </source>
</evidence>
<name>A0ABN2P1V0_9ACTN</name>